<sequence length="79" mass="8826">MLISQSRLKATGHRVGFIGLSYHEAGLKPVRIQHREKNIAKIEKPLSFCDQLEAQVAQNQTHSEQLMQAVLREAFGGGK</sequence>
<dbReference type="Proteomes" id="UP000614469">
    <property type="component" value="Unassembled WGS sequence"/>
</dbReference>
<dbReference type="AlphaFoldDB" id="A0A8J6NLR6"/>
<accession>A0A8J6NLR6</accession>
<evidence type="ECO:0000313" key="2">
    <source>
        <dbReference type="Proteomes" id="UP000614469"/>
    </source>
</evidence>
<protein>
    <recommendedName>
        <fullName evidence="3">Type I restriction modification DNA specificity domain-containing protein</fullName>
    </recommendedName>
</protein>
<dbReference type="EMBL" id="JACNJN010000133">
    <property type="protein sequence ID" value="MBC8335957.1"/>
    <property type="molecule type" value="Genomic_DNA"/>
</dbReference>
<proteinExistence type="predicted"/>
<evidence type="ECO:0008006" key="3">
    <source>
        <dbReference type="Google" id="ProtNLM"/>
    </source>
</evidence>
<reference evidence="1 2" key="1">
    <citation type="submission" date="2020-08" db="EMBL/GenBank/DDBJ databases">
        <title>Bridging the membrane lipid divide: bacteria of the FCB group superphylum have the potential to synthesize archaeal ether lipids.</title>
        <authorList>
            <person name="Villanueva L."/>
            <person name="Von Meijenfeldt F.A.B."/>
            <person name="Westbye A.B."/>
            <person name="Yadav S."/>
            <person name="Hopmans E.C."/>
            <person name="Dutilh B.E."/>
            <person name="Sinninghe Damste J.S."/>
        </authorList>
    </citation>
    <scope>NUCLEOTIDE SEQUENCE [LARGE SCALE GENOMIC DNA]</scope>
    <source>
        <strain evidence="1">NIOZ-UU36</strain>
    </source>
</reference>
<comment type="caution">
    <text evidence="1">The sequence shown here is derived from an EMBL/GenBank/DDBJ whole genome shotgun (WGS) entry which is preliminary data.</text>
</comment>
<name>A0A8J6NLR6_9CHLR</name>
<evidence type="ECO:0000313" key="1">
    <source>
        <dbReference type="EMBL" id="MBC8335957.1"/>
    </source>
</evidence>
<gene>
    <name evidence="1" type="ORF">H8E29_11875</name>
</gene>
<organism evidence="1 2">
    <name type="scientific">Candidatus Desulfolinea nitratireducens</name>
    <dbReference type="NCBI Taxonomy" id="2841698"/>
    <lineage>
        <taxon>Bacteria</taxon>
        <taxon>Bacillati</taxon>
        <taxon>Chloroflexota</taxon>
        <taxon>Anaerolineae</taxon>
        <taxon>Anaerolineales</taxon>
        <taxon>Anaerolineales incertae sedis</taxon>
        <taxon>Candidatus Desulfolinea</taxon>
    </lineage>
</organism>